<proteinExistence type="predicted"/>
<dbReference type="STRING" id="54915.ADS79_00330"/>
<evidence type="ECO:0000256" key="1">
    <source>
        <dbReference type="ARBA" id="ARBA00023125"/>
    </source>
</evidence>
<protein>
    <submittedName>
        <fullName evidence="5">TetR family transcriptional regulator</fullName>
    </submittedName>
</protein>
<dbReference type="PANTHER" id="PTHR30055:SF226">
    <property type="entry name" value="HTH-TYPE TRANSCRIPTIONAL REGULATOR PKSA"/>
    <property type="match status" value="1"/>
</dbReference>
<keyword evidence="7" id="KW-1185">Reference proteome</keyword>
<dbReference type="Proteomes" id="UP000319578">
    <property type="component" value="Unassembled WGS sequence"/>
</dbReference>
<evidence type="ECO:0000313" key="7">
    <source>
        <dbReference type="Proteomes" id="UP000319578"/>
    </source>
</evidence>
<dbReference type="GO" id="GO:0000976">
    <property type="term" value="F:transcription cis-regulatory region binding"/>
    <property type="evidence" value="ECO:0007669"/>
    <property type="project" value="TreeGrafter"/>
</dbReference>
<dbReference type="RefSeq" id="WP_049736430.1">
    <property type="nucleotide sequence ID" value="NZ_BJON01000024.1"/>
</dbReference>
<dbReference type="SUPFAM" id="SSF46689">
    <property type="entry name" value="Homeodomain-like"/>
    <property type="match status" value="1"/>
</dbReference>
<evidence type="ECO:0000313" key="6">
    <source>
        <dbReference type="Proteomes" id="UP000036834"/>
    </source>
</evidence>
<dbReference type="Pfam" id="PF00440">
    <property type="entry name" value="TetR_N"/>
    <property type="match status" value="1"/>
</dbReference>
<gene>
    <name evidence="5" type="ORF">ADS79_00330</name>
    <name evidence="4" type="ORF">BRE01_56570</name>
</gene>
<dbReference type="EMBL" id="LGIQ01000001">
    <property type="protein sequence ID" value="KNB74806.1"/>
    <property type="molecule type" value="Genomic_DNA"/>
</dbReference>
<dbReference type="PATRIC" id="fig|54915.3.peg.73"/>
<dbReference type="Proteomes" id="UP000036834">
    <property type="component" value="Unassembled WGS sequence"/>
</dbReference>
<dbReference type="InterPro" id="IPR050109">
    <property type="entry name" value="HTH-type_TetR-like_transc_reg"/>
</dbReference>
<reference evidence="5" key="2">
    <citation type="submission" date="2015-07" db="EMBL/GenBank/DDBJ databases">
        <title>MeaNS - Measles Nucleotide Surveillance Program.</title>
        <authorList>
            <person name="Tran T."/>
            <person name="Druce J."/>
        </authorList>
    </citation>
    <scope>NUCLEOTIDE SEQUENCE</scope>
    <source>
        <strain evidence="5">DSM 9887</strain>
    </source>
</reference>
<organism evidence="5 6">
    <name type="scientific">Brevibacillus reuszeri</name>
    <dbReference type="NCBI Taxonomy" id="54915"/>
    <lineage>
        <taxon>Bacteria</taxon>
        <taxon>Bacillati</taxon>
        <taxon>Bacillota</taxon>
        <taxon>Bacilli</taxon>
        <taxon>Bacillales</taxon>
        <taxon>Paenibacillaceae</taxon>
        <taxon>Brevibacillus</taxon>
    </lineage>
</organism>
<dbReference type="OrthoDB" id="9814200at2"/>
<accession>A0A0K9Z1J9</accession>
<dbReference type="InterPro" id="IPR009057">
    <property type="entry name" value="Homeodomain-like_sf"/>
</dbReference>
<dbReference type="GO" id="GO:0003700">
    <property type="term" value="F:DNA-binding transcription factor activity"/>
    <property type="evidence" value="ECO:0007669"/>
    <property type="project" value="TreeGrafter"/>
</dbReference>
<dbReference type="EMBL" id="BJON01000024">
    <property type="protein sequence ID" value="GED71955.1"/>
    <property type="molecule type" value="Genomic_DNA"/>
</dbReference>
<dbReference type="InterPro" id="IPR001647">
    <property type="entry name" value="HTH_TetR"/>
</dbReference>
<reference evidence="6" key="1">
    <citation type="submission" date="2015-07" db="EMBL/GenBank/DDBJ databases">
        <title>Genome sequencing project for genomic taxonomy and phylogenomics of Bacillus-like bacteria.</title>
        <authorList>
            <person name="Liu B."/>
            <person name="Wang J."/>
            <person name="Zhu Y."/>
            <person name="Liu G."/>
            <person name="Chen Q."/>
            <person name="Chen Z."/>
            <person name="Lan J."/>
            <person name="Che J."/>
            <person name="Ge C."/>
            <person name="Shi H."/>
            <person name="Pan Z."/>
            <person name="Liu X."/>
        </authorList>
    </citation>
    <scope>NUCLEOTIDE SEQUENCE [LARGE SCALE GENOMIC DNA]</scope>
    <source>
        <strain evidence="6">DSM 9887</strain>
    </source>
</reference>
<keyword evidence="1 2" id="KW-0238">DNA-binding</keyword>
<dbReference type="Gene3D" id="1.10.357.10">
    <property type="entry name" value="Tetracycline Repressor, domain 2"/>
    <property type="match status" value="1"/>
</dbReference>
<evidence type="ECO:0000313" key="5">
    <source>
        <dbReference type="EMBL" id="KNB74806.1"/>
    </source>
</evidence>
<reference evidence="4 7" key="3">
    <citation type="submission" date="2019-06" db="EMBL/GenBank/DDBJ databases">
        <title>Whole genome shotgun sequence of Brevibacillus reuszeri NBRC 15719.</title>
        <authorList>
            <person name="Hosoyama A."/>
            <person name="Uohara A."/>
            <person name="Ohji S."/>
            <person name="Ichikawa N."/>
        </authorList>
    </citation>
    <scope>NUCLEOTIDE SEQUENCE [LARGE SCALE GENOMIC DNA]</scope>
    <source>
        <strain evidence="4 7">NBRC 15719</strain>
    </source>
</reference>
<evidence type="ECO:0000256" key="2">
    <source>
        <dbReference type="PROSITE-ProRule" id="PRU00335"/>
    </source>
</evidence>
<dbReference type="PRINTS" id="PR00455">
    <property type="entry name" value="HTHTETR"/>
</dbReference>
<name>A0A0K9Z1J9_9BACL</name>
<comment type="caution">
    <text evidence="5">The sequence shown here is derived from an EMBL/GenBank/DDBJ whole genome shotgun (WGS) entry which is preliminary data.</text>
</comment>
<dbReference type="PROSITE" id="PS50977">
    <property type="entry name" value="HTH_TETR_2"/>
    <property type="match status" value="1"/>
</dbReference>
<feature type="domain" description="HTH tetR-type" evidence="3">
    <location>
        <begin position="5"/>
        <end position="65"/>
    </location>
</feature>
<dbReference type="InterPro" id="IPR036271">
    <property type="entry name" value="Tet_transcr_reg_TetR-rel_C_sf"/>
</dbReference>
<sequence>MSKSNETHASLIQVSYCLFAEHGIAKTTYTMIAKEVGIAKPSIYYYFDSKDALIVGVFDELCKGIEFAAFFDLEQFTEDNFVESLIAIGAKMIDEQDKDPYFTRVLQEYMLLATRNQDFSKRLLALQRDYLSGFEALLEKASTLGLLRNKDNLTAKAHMLALILDNIGHFMMFDEQIDYKQIWIEAVYSLFTRDE</sequence>
<dbReference type="PANTHER" id="PTHR30055">
    <property type="entry name" value="HTH-TYPE TRANSCRIPTIONAL REGULATOR RUTR"/>
    <property type="match status" value="1"/>
</dbReference>
<feature type="DNA-binding region" description="H-T-H motif" evidence="2">
    <location>
        <begin position="28"/>
        <end position="47"/>
    </location>
</feature>
<evidence type="ECO:0000313" key="4">
    <source>
        <dbReference type="EMBL" id="GED71955.1"/>
    </source>
</evidence>
<dbReference type="SUPFAM" id="SSF48498">
    <property type="entry name" value="Tetracyclin repressor-like, C-terminal domain"/>
    <property type="match status" value="1"/>
</dbReference>
<evidence type="ECO:0000259" key="3">
    <source>
        <dbReference type="PROSITE" id="PS50977"/>
    </source>
</evidence>
<dbReference type="AlphaFoldDB" id="A0A0K9Z1J9"/>